<reference evidence="7 8" key="1">
    <citation type="submission" date="2023-04" db="EMBL/GenBank/DDBJ databases">
        <title>Complete genome sequence of Alisedimentitalea scapharcae.</title>
        <authorList>
            <person name="Rong J.-C."/>
            <person name="Yi M.-L."/>
            <person name="Zhao Q."/>
        </authorList>
    </citation>
    <scope>NUCLEOTIDE SEQUENCE [LARGE SCALE GENOMIC DNA]</scope>
    <source>
        <strain evidence="7 8">KCTC 42119</strain>
        <plasmid evidence="7 8">unnamed4</plasmid>
    </source>
</reference>
<dbReference type="SUPFAM" id="SSF51905">
    <property type="entry name" value="FAD/NAD(P)-binding domain"/>
    <property type="match status" value="1"/>
</dbReference>
<keyword evidence="7" id="KW-0614">Plasmid</keyword>
<name>A0ABZ2XYA5_9RHOB</name>
<dbReference type="PROSITE" id="PS51257">
    <property type="entry name" value="PROKAR_LIPOPROTEIN"/>
    <property type="match status" value="1"/>
</dbReference>
<dbReference type="SUPFAM" id="SSF54373">
    <property type="entry name" value="FAD-linked reductases, C-terminal domain"/>
    <property type="match status" value="1"/>
</dbReference>
<evidence type="ECO:0000259" key="5">
    <source>
        <dbReference type="Pfam" id="PF08669"/>
    </source>
</evidence>
<dbReference type="InterPro" id="IPR006076">
    <property type="entry name" value="FAD-dep_OxRdtase"/>
</dbReference>
<dbReference type="InterPro" id="IPR027266">
    <property type="entry name" value="TrmE/GcvT-like"/>
</dbReference>
<dbReference type="PANTHER" id="PTHR43757:SF11">
    <property type="entry name" value="SARCOSINE DEHYDROGENASE"/>
    <property type="match status" value="1"/>
</dbReference>
<keyword evidence="8" id="KW-1185">Reference proteome</keyword>
<evidence type="ECO:0000256" key="1">
    <source>
        <dbReference type="ARBA" id="ARBA00008609"/>
    </source>
</evidence>
<dbReference type="SUPFAM" id="SSF103025">
    <property type="entry name" value="Folate-binding domain"/>
    <property type="match status" value="1"/>
</dbReference>
<geneLocation type="plasmid" evidence="7 8">
    <name>unnamed4</name>
</geneLocation>
<feature type="domain" description="Aminomethyltransferase C-terminal" evidence="5">
    <location>
        <begin position="715"/>
        <end position="791"/>
    </location>
</feature>
<dbReference type="InterPro" id="IPR028896">
    <property type="entry name" value="GcvT/YgfZ/DmdA"/>
</dbReference>
<evidence type="ECO:0000259" key="6">
    <source>
        <dbReference type="Pfam" id="PF16350"/>
    </source>
</evidence>
<keyword evidence="2" id="KW-0560">Oxidoreductase</keyword>
<dbReference type="InterPro" id="IPR032503">
    <property type="entry name" value="FAO_M"/>
</dbReference>
<dbReference type="EMBL" id="CP123585">
    <property type="protein sequence ID" value="WZK91111.1"/>
    <property type="molecule type" value="Genomic_DNA"/>
</dbReference>
<dbReference type="InterPro" id="IPR006222">
    <property type="entry name" value="GCVT_N"/>
</dbReference>
<evidence type="ECO:0000313" key="7">
    <source>
        <dbReference type="EMBL" id="WZK91111.1"/>
    </source>
</evidence>
<organism evidence="7 8">
    <name type="scientific">Aliisedimentitalea scapharcae</name>
    <dbReference type="NCBI Taxonomy" id="1524259"/>
    <lineage>
        <taxon>Bacteria</taxon>
        <taxon>Pseudomonadati</taxon>
        <taxon>Pseudomonadota</taxon>
        <taxon>Alphaproteobacteria</taxon>
        <taxon>Rhodobacterales</taxon>
        <taxon>Roseobacteraceae</taxon>
        <taxon>Aliisedimentitalea</taxon>
    </lineage>
</organism>
<dbReference type="Pfam" id="PF08669">
    <property type="entry name" value="GCV_T_C"/>
    <property type="match status" value="1"/>
</dbReference>
<dbReference type="InterPro" id="IPR029043">
    <property type="entry name" value="GcvT/YgfZ_C"/>
</dbReference>
<evidence type="ECO:0000256" key="2">
    <source>
        <dbReference type="ARBA" id="ARBA00023002"/>
    </source>
</evidence>
<feature type="domain" description="FAD dependent oxidoreductase central" evidence="6">
    <location>
        <begin position="368"/>
        <end position="420"/>
    </location>
</feature>
<dbReference type="Pfam" id="PF01266">
    <property type="entry name" value="DAO"/>
    <property type="match status" value="1"/>
</dbReference>
<evidence type="ECO:0000259" key="4">
    <source>
        <dbReference type="Pfam" id="PF01571"/>
    </source>
</evidence>
<protein>
    <submittedName>
        <fullName evidence="7">FAD-dependent oxidoreductase</fullName>
    </submittedName>
</protein>
<accession>A0ABZ2XYA5</accession>
<dbReference type="Gene3D" id="3.30.70.1400">
    <property type="entry name" value="Aminomethyltransferase beta-barrel domains"/>
    <property type="match status" value="1"/>
</dbReference>
<dbReference type="Pfam" id="PF16350">
    <property type="entry name" value="FAO_M"/>
    <property type="match status" value="1"/>
</dbReference>
<dbReference type="InterPro" id="IPR036188">
    <property type="entry name" value="FAD/NAD-bd_sf"/>
</dbReference>
<proteinExistence type="inferred from homology"/>
<dbReference type="PANTHER" id="PTHR43757">
    <property type="entry name" value="AMINOMETHYLTRANSFERASE"/>
    <property type="match status" value="1"/>
</dbReference>
<dbReference type="Gene3D" id="3.30.9.10">
    <property type="entry name" value="D-Amino Acid Oxidase, subunit A, domain 2"/>
    <property type="match status" value="1"/>
</dbReference>
<dbReference type="SUPFAM" id="SSF101790">
    <property type="entry name" value="Aminomethyltransferase beta-barrel domain"/>
    <property type="match status" value="1"/>
</dbReference>
<dbReference type="RefSeq" id="WP_343211818.1">
    <property type="nucleotide sequence ID" value="NZ_CP123585.1"/>
</dbReference>
<dbReference type="InterPro" id="IPR013977">
    <property type="entry name" value="GcvT_C"/>
</dbReference>
<evidence type="ECO:0000313" key="8">
    <source>
        <dbReference type="Proteomes" id="UP001623232"/>
    </source>
</evidence>
<dbReference type="Pfam" id="PF01571">
    <property type="entry name" value="GCV_T"/>
    <property type="match status" value="1"/>
</dbReference>
<dbReference type="Proteomes" id="UP001623232">
    <property type="component" value="Plasmid unnamed4"/>
</dbReference>
<feature type="domain" description="FAD dependent oxidoreductase" evidence="3">
    <location>
        <begin position="6"/>
        <end position="364"/>
    </location>
</feature>
<dbReference type="Gene3D" id="3.30.1360.120">
    <property type="entry name" value="Probable tRNA modification gtpase trme, domain 1"/>
    <property type="match status" value="1"/>
</dbReference>
<comment type="similarity">
    <text evidence="1">Belongs to the GcvT family.</text>
</comment>
<gene>
    <name evidence="7" type="ORF">QEZ52_21320</name>
</gene>
<feature type="domain" description="GCVT N-terminal" evidence="4">
    <location>
        <begin position="423"/>
        <end position="695"/>
    </location>
</feature>
<sequence length="798" mass="87752">MNSTARVVVIGGGVVGCSILYHLAKNGWTDVTLLERQELTSGSSWHAAGGLFTVVRPNASAEMHRYTFQIYRELEEKYDQPCGFHFTGGINVCRTQDEIDSNAMMQSACRRLGIEGHFISLEEAKDKAPVLDTDHMIGAFWEEEGGHVDPASATMAFAGAARKLGATIHRHTPVIATTQRADGTWDVVTDKGTIHAEYVVNAAGLWGREVARMAGIELPLMPVEHHYLVTENIPLIENLGFELPQINDNETGSYARQEGMGMLLGAYELKMTHWAKEGTPLDFGHELLADNLECMEWNFEKSVEIMPVLGEAGVKRVINGPMIFSPDLGPLIGPHPALRNYFCANGVMAGFNQGGGIGRVMAEWIIGGEPEIDIFNWDVARFGKFATAKYTEEMTRYFYEHRSEKIFPYQSFPAARPQAKSPVHDRLAAEGAVFGTGFGSEHATWFAPAGVEAEDSLTYRQPNWWEPVAQEGRAVRAAVGLFEFSDMAKFEFSGPGAEAYLDRIMANRLPKPGRLCLTPMLSEKGRVVGDFTISNLGDRYLVVGTYAMQLAFIRHFNRYMPDTGVVMRNLSDDLAGLHIAGPNATAVLSDLLGTPADLRFMDARQMSLAGIDGVTVLRVSYTGETGYELYLPRADQPQLFDALREVGTGHGMRLCGLRALMMLRLEKSFPAWGLEITADYQAHECGMMHHVKLDKGAFVGRDAAASYGPAEERPVTLTVDAGDLAIWGDEAIFLDGKPVGYISSGGWGPVARQHIALGYVNSGDYSESGTYEVELFGSLHKARLHLEPLYDPSGQKMR</sequence>
<dbReference type="Gene3D" id="2.40.30.110">
    <property type="entry name" value="Aminomethyltransferase beta-barrel domains"/>
    <property type="match status" value="1"/>
</dbReference>
<dbReference type="Gene3D" id="3.50.50.60">
    <property type="entry name" value="FAD/NAD(P)-binding domain"/>
    <property type="match status" value="1"/>
</dbReference>
<evidence type="ECO:0000259" key="3">
    <source>
        <dbReference type="Pfam" id="PF01266"/>
    </source>
</evidence>